<keyword evidence="2" id="KW-1185">Reference proteome</keyword>
<protein>
    <submittedName>
        <fullName evidence="1">Uncharacterized protein</fullName>
    </submittedName>
</protein>
<dbReference type="RefSeq" id="WP_378717584.1">
    <property type="nucleotide sequence ID" value="NZ_JBHLHV010000001.1"/>
</dbReference>
<dbReference type="Proteomes" id="UP001589643">
    <property type="component" value="Unassembled WGS sequence"/>
</dbReference>
<sequence>MTAAAAALIIGVGVDAAEASTGELSLKKMADLCIGRGADPARAATTTYDLAGATRVECRVAGRFVVIIPGVDVGEDLVAHDATITGIVGGSRYDPVVWVVYRGDAPTPQDIDTLIAQSGPGEA</sequence>
<organism evidence="1 2">
    <name type="scientific">Microbacterium plantarum</name>
    <dbReference type="NCBI Taxonomy" id="1816425"/>
    <lineage>
        <taxon>Bacteria</taxon>
        <taxon>Bacillati</taxon>
        <taxon>Actinomycetota</taxon>
        <taxon>Actinomycetes</taxon>
        <taxon>Micrococcales</taxon>
        <taxon>Microbacteriaceae</taxon>
        <taxon>Microbacterium</taxon>
    </lineage>
</organism>
<dbReference type="EMBL" id="JBHLHV010000001">
    <property type="protein sequence ID" value="MFB8892351.1"/>
    <property type="molecule type" value="Genomic_DNA"/>
</dbReference>
<proteinExistence type="predicted"/>
<name>A0ABV5EQW6_9MICO</name>
<gene>
    <name evidence="1" type="ORF">AB7P39_05760</name>
</gene>
<evidence type="ECO:0000313" key="2">
    <source>
        <dbReference type="Proteomes" id="UP001589643"/>
    </source>
</evidence>
<comment type="caution">
    <text evidence="1">The sequence shown here is derived from an EMBL/GenBank/DDBJ whole genome shotgun (WGS) entry which is preliminary data.</text>
</comment>
<reference evidence="1 2" key="1">
    <citation type="submission" date="2024-08" db="EMBL/GenBank/DDBJ databases">
        <title>Heavy metals resistant antinobacteria isolated from wastewater.</title>
        <authorList>
            <person name="Roman Ponce B."/>
            <person name="Blanco Mercado M.A."/>
            <person name="Avila Aldana I.N."/>
            <person name="Morales Arrieta S."/>
        </authorList>
    </citation>
    <scope>NUCLEOTIDE SEQUENCE [LARGE SCALE GENOMIC DNA]</scope>
    <source>
        <strain evidence="2">sma-1</strain>
    </source>
</reference>
<evidence type="ECO:0000313" key="1">
    <source>
        <dbReference type="EMBL" id="MFB8892351.1"/>
    </source>
</evidence>
<accession>A0ABV5EQW6</accession>